<dbReference type="AlphaFoldDB" id="G8ZGX7"/>
<evidence type="ECO:0000313" key="2">
    <source>
        <dbReference type="EMBL" id="CCE70172.1"/>
    </source>
</evidence>
<evidence type="ECO:0000256" key="1">
    <source>
        <dbReference type="SAM" id="Phobius"/>
    </source>
</evidence>
<keyword evidence="1" id="KW-0812">Transmembrane</keyword>
<sequence>MVKMWAVYMILAWLVIFIMMGWSISKLMKAQQAQ</sequence>
<gene>
    <name evidence="2" type="ordered locus">PAB1851.1n</name>
</gene>
<organism evidence="2 3">
    <name type="scientific">Pyrococcus abyssi (strain GE5 / Orsay)</name>
    <dbReference type="NCBI Taxonomy" id="272844"/>
    <lineage>
        <taxon>Archaea</taxon>
        <taxon>Methanobacteriati</taxon>
        <taxon>Methanobacteriota</taxon>
        <taxon>Thermococci</taxon>
        <taxon>Thermococcales</taxon>
        <taxon>Thermococcaceae</taxon>
        <taxon>Pyrococcus</taxon>
    </lineage>
</organism>
<protein>
    <submittedName>
        <fullName evidence="2">Uncharacterized protein</fullName>
    </submittedName>
</protein>
<evidence type="ECO:0000313" key="3">
    <source>
        <dbReference type="Proteomes" id="UP000009139"/>
    </source>
</evidence>
<reference evidence="2 3" key="1">
    <citation type="journal article" date="2012" name="Curr. Microbiol.">
        <title>Re-annotation of two hyperthermophilic archaea Pyrococcus abyssi GE5 and Pyrococcus furiosus DSM 3638.</title>
        <authorList>
            <person name="Gao J."/>
            <person name="Wang J."/>
        </authorList>
    </citation>
    <scope>GENOME REANNOTATION</scope>
    <source>
        <strain evidence="3">GE5 / Orsay</strain>
    </source>
</reference>
<dbReference type="EMBL" id="HE613800">
    <property type="protein sequence ID" value="CCE70172.1"/>
    <property type="molecule type" value="Genomic_DNA"/>
</dbReference>
<proteinExistence type="predicted"/>
<name>G8ZGX7_PYRAB</name>
<feature type="transmembrane region" description="Helical" evidence="1">
    <location>
        <begin position="6"/>
        <end position="24"/>
    </location>
</feature>
<keyword evidence="1" id="KW-0472">Membrane</keyword>
<keyword evidence="1" id="KW-1133">Transmembrane helix</keyword>
<accession>G8ZGX7</accession>
<dbReference type="Proteomes" id="UP000009139">
    <property type="component" value="Chromosome"/>
</dbReference>
<comment type="miscellaneous">
    <text evidence="2">The sequence shown here is derived from an EMBL/GenBank/DDBJ third party annotation (TPA) entry.</text>
</comment>